<name>A0A5S9QB42_9GAMM</name>
<evidence type="ECO:0000256" key="1">
    <source>
        <dbReference type="ARBA" id="ARBA00008520"/>
    </source>
</evidence>
<feature type="binding site" evidence="3">
    <location>
        <position position="239"/>
    </location>
    <ligand>
        <name>Fe cation</name>
        <dbReference type="ChEBI" id="CHEBI:24875"/>
    </ligand>
</feature>
<dbReference type="AlphaFoldDB" id="A0A5S9QB42"/>
<keyword evidence="6" id="KW-1185">Reference proteome</keyword>
<feature type="signal peptide" evidence="4">
    <location>
        <begin position="1"/>
        <end position="24"/>
    </location>
</feature>
<proteinExistence type="inferred from homology"/>
<evidence type="ECO:0000256" key="3">
    <source>
        <dbReference type="PIRSR" id="PIRSR002825-1"/>
    </source>
</evidence>
<dbReference type="PANTHER" id="PTHR30006">
    <property type="entry name" value="THIAMINE-BINDING PERIPLASMIC PROTEIN-RELATED"/>
    <property type="match status" value="1"/>
</dbReference>
<evidence type="ECO:0000256" key="2">
    <source>
        <dbReference type="ARBA" id="ARBA00022729"/>
    </source>
</evidence>
<dbReference type="GO" id="GO:0030288">
    <property type="term" value="C:outer membrane-bounded periplasmic space"/>
    <property type="evidence" value="ECO:0007669"/>
    <property type="project" value="TreeGrafter"/>
</dbReference>
<dbReference type="Proteomes" id="UP000441399">
    <property type="component" value="Unassembled WGS sequence"/>
</dbReference>
<dbReference type="Gene3D" id="3.40.190.10">
    <property type="entry name" value="Periplasmic binding protein-like II"/>
    <property type="match status" value="2"/>
</dbReference>
<accession>A0A5S9QB42</accession>
<dbReference type="InterPro" id="IPR026045">
    <property type="entry name" value="Ferric-bd"/>
</dbReference>
<dbReference type="SUPFAM" id="SSF53850">
    <property type="entry name" value="Periplasmic binding protein-like II"/>
    <property type="match status" value="1"/>
</dbReference>
<dbReference type="EMBL" id="CACSIO010000023">
    <property type="protein sequence ID" value="CAA0115379.1"/>
    <property type="molecule type" value="Genomic_DNA"/>
</dbReference>
<comment type="similarity">
    <text evidence="1">Belongs to the bacterial solute-binding protein 1 family.</text>
</comment>
<keyword evidence="3" id="KW-0408">Iron</keyword>
<dbReference type="GO" id="GO:0046872">
    <property type="term" value="F:metal ion binding"/>
    <property type="evidence" value="ECO:0007669"/>
    <property type="project" value="UniProtKB-KW"/>
</dbReference>
<keyword evidence="2 4" id="KW-0732">Signal</keyword>
<evidence type="ECO:0000313" key="5">
    <source>
        <dbReference type="EMBL" id="CAA0115379.1"/>
    </source>
</evidence>
<organism evidence="5 6">
    <name type="scientific">BD1-7 clade bacterium</name>
    <dbReference type="NCBI Taxonomy" id="2029982"/>
    <lineage>
        <taxon>Bacteria</taxon>
        <taxon>Pseudomonadati</taxon>
        <taxon>Pseudomonadota</taxon>
        <taxon>Gammaproteobacteria</taxon>
        <taxon>Cellvibrionales</taxon>
        <taxon>Spongiibacteraceae</taxon>
        <taxon>BD1-7 clade</taxon>
    </lineage>
</organism>
<gene>
    <name evidence="5" type="ORF">OPDIPICF_01720</name>
</gene>
<keyword evidence="3" id="KW-0479">Metal-binding</keyword>
<sequence length="353" mass="38195">MNNWVKGCLLAGTVLLTACGGEQAANTTAEKKSGDDAQAEAKEVVVYSARKEHLIKPLFDAYTEQTGVKITYITDKAGPLLVRLKSEGASTPADILLTTDVGFLWKAQQEGVLAPLQSEVLSANVPAHLRDKSGYWYGLTQRARTLVYNSDNIQPAQMSTYEALAEPAFKGKLCLRTSKKVYNQSLVASLIVNDGMDKTREVVGGWVNNLAVAPFANDTAAMKAVLAGQCDVTVVNTYYYGRLESKGEQGALKIFWPNQAEDQRGVHMNISGAGLTQHAKHPKHAQALLEWLSSTQAQQLLAGLNLEFPVNPAVSPVDQVVAWGSFKADDVALDDVAAKQREAVQIMDAAGYR</sequence>
<feature type="binding site" evidence="3">
    <location>
        <position position="238"/>
    </location>
    <ligand>
        <name>Fe cation</name>
        <dbReference type="ChEBI" id="CHEBI:24875"/>
    </ligand>
</feature>
<dbReference type="PIRSF" id="PIRSF002825">
    <property type="entry name" value="CfbpA"/>
    <property type="match status" value="1"/>
</dbReference>
<dbReference type="PANTHER" id="PTHR30006:SF15">
    <property type="entry name" value="IRON-UTILIZATION PERIPLASMIC PROTEIN"/>
    <property type="match status" value="1"/>
</dbReference>
<dbReference type="PROSITE" id="PS51257">
    <property type="entry name" value="PROKAR_LIPOPROTEIN"/>
    <property type="match status" value="1"/>
</dbReference>
<dbReference type="Pfam" id="PF13343">
    <property type="entry name" value="SBP_bac_6"/>
    <property type="match status" value="1"/>
</dbReference>
<reference evidence="5 6" key="1">
    <citation type="submission" date="2019-11" db="EMBL/GenBank/DDBJ databases">
        <authorList>
            <person name="Holert J."/>
        </authorList>
    </citation>
    <scope>NUCLEOTIDE SEQUENCE [LARGE SCALE GENOMIC DNA]</scope>
    <source>
        <strain evidence="5">SB11_3</strain>
    </source>
</reference>
<evidence type="ECO:0000256" key="4">
    <source>
        <dbReference type="SAM" id="SignalP"/>
    </source>
</evidence>
<protein>
    <submittedName>
        <fullName evidence="5">Putative binding protein component of ABC iron transporter</fullName>
    </submittedName>
</protein>
<evidence type="ECO:0000313" key="6">
    <source>
        <dbReference type="Proteomes" id="UP000441399"/>
    </source>
</evidence>
<feature type="chain" id="PRO_5024880669" evidence="4">
    <location>
        <begin position="25"/>
        <end position="353"/>
    </location>
</feature>